<keyword evidence="1" id="KW-0812">Transmembrane</keyword>
<dbReference type="AlphaFoldDB" id="E6LLI6"/>
<dbReference type="EMBL" id="AEPW01000028">
    <property type="protein sequence ID" value="EFU77312.1"/>
    <property type="molecule type" value="Genomic_DNA"/>
</dbReference>
<feature type="transmembrane region" description="Helical" evidence="1">
    <location>
        <begin position="98"/>
        <end position="119"/>
    </location>
</feature>
<comment type="caution">
    <text evidence="2">The sequence shown here is derived from an EMBL/GenBank/DDBJ whole genome shotgun (WGS) entry which is preliminary data.</text>
</comment>
<dbReference type="eggNOG" id="ENOG5033TXX">
    <property type="taxonomic scope" value="Bacteria"/>
</dbReference>
<gene>
    <name evidence="2" type="ORF">HMPREF0381_0821</name>
</gene>
<keyword evidence="1" id="KW-1133">Transmembrane helix</keyword>
<evidence type="ECO:0000313" key="3">
    <source>
        <dbReference type="Proteomes" id="UP000003434"/>
    </source>
</evidence>
<evidence type="ECO:0000313" key="2">
    <source>
        <dbReference type="EMBL" id="EFU77312.1"/>
    </source>
</evidence>
<sequence>MQLDLDTDVLKVRDQSNKEALTDQYPGINILTKESREKLEKLEIDKNRRYDELINNLTFSVNNEQLPKELVRLKMSELNIFTSKADYYNLTYKNEKTISPIFSIIFLIFMGSVGLLFALNRGKRRKYAH</sequence>
<dbReference type="HOGENOM" id="CLU_1946056_0_0_9"/>
<keyword evidence="1" id="KW-0472">Membrane</keyword>
<reference evidence="2 3" key="1">
    <citation type="submission" date="2010-12" db="EMBL/GenBank/DDBJ databases">
        <authorList>
            <person name="Muzny D."/>
            <person name="Qin X."/>
            <person name="Deng J."/>
            <person name="Jiang H."/>
            <person name="Liu Y."/>
            <person name="Qu J."/>
            <person name="Song X.-Z."/>
            <person name="Zhang L."/>
            <person name="Thornton R."/>
            <person name="Coyle M."/>
            <person name="Francisco L."/>
            <person name="Jackson L."/>
            <person name="Javaid M."/>
            <person name="Korchina V."/>
            <person name="Kovar C."/>
            <person name="Mata R."/>
            <person name="Mathew T."/>
            <person name="Ngo R."/>
            <person name="Nguyen L."/>
            <person name="Nguyen N."/>
            <person name="Okwuonu G."/>
            <person name="Ongeri F."/>
            <person name="Pham C."/>
            <person name="Simmons D."/>
            <person name="Wilczek-Boney K."/>
            <person name="Hale W."/>
            <person name="Jakkamsetti A."/>
            <person name="Pham P."/>
            <person name="Ruth R."/>
            <person name="San Lucas F."/>
            <person name="Warren J."/>
            <person name="Zhang J."/>
            <person name="Zhao Z."/>
            <person name="Zhou C."/>
            <person name="Zhu D."/>
            <person name="Lee S."/>
            <person name="Bess C."/>
            <person name="Blankenburg K."/>
            <person name="Forbes L."/>
            <person name="Fu Q."/>
            <person name="Gubbala S."/>
            <person name="Hirani K."/>
            <person name="Jayaseelan J.C."/>
            <person name="Lara F."/>
            <person name="Munidasa M."/>
            <person name="Palculict T."/>
            <person name="Patil S."/>
            <person name="Pu L.-L."/>
            <person name="Saada N."/>
            <person name="Tang L."/>
            <person name="Weissenberger G."/>
            <person name="Zhu Y."/>
            <person name="Hemphill L."/>
            <person name="Shang Y."/>
            <person name="Youmans B."/>
            <person name="Ayvaz T."/>
            <person name="Ross M."/>
            <person name="Santibanez J."/>
            <person name="Aqrawi P."/>
            <person name="Gross S."/>
            <person name="Joshi V."/>
            <person name="Fowler G."/>
            <person name="Nazareth L."/>
            <person name="Reid J."/>
            <person name="Worley K."/>
            <person name="Petrosino J."/>
            <person name="Highlander S."/>
            <person name="Gibbs R."/>
        </authorList>
    </citation>
    <scope>NUCLEOTIDE SEQUENCE [LARGE SCALE GENOMIC DNA]</scope>
    <source>
        <strain evidence="2 3">DSM 3986</strain>
    </source>
</reference>
<proteinExistence type="predicted"/>
<evidence type="ECO:0000256" key="1">
    <source>
        <dbReference type="SAM" id="Phobius"/>
    </source>
</evidence>
<protein>
    <submittedName>
        <fullName evidence="2">Uncharacterized protein</fullName>
    </submittedName>
</protein>
<dbReference type="RefSeq" id="WP_008750590.1">
    <property type="nucleotide sequence ID" value="NZ_GL622296.1"/>
</dbReference>
<dbReference type="Proteomes" id="UP000003434">
    <property type="component" value="Unassembled WGS sequence"/>
</dbReference>
<organism evidence="2 3">
    <name type="scientific">Lachnoanaerobaculum saburreum DSM 3986</name>
    <dbReference type="NCBI Taxonomy" id="887325"/>
    <lineage>
        <taxon>Bacteria</taxon>
        <taxon>Bacillati</taxon>
        <taxon>Bacillota</taxon>
        <taxon>Clostridia</taxon>
        <taxon>Lachnospirales</taxon>
        <taxon>Lachnospiraceae</taxon>
        <taxon>Lachnoanaerobaculum</taxon>
    </lineage>
</organism>
<name>E6LLI6_9FIRM</name>
<accession>E6LLI6</accession>